<dbReference type="InterPro" id="IPR016047">
    <property type="entry name" value="M23ase_b-sheet_dom"/>
</dbReference>
<dbReference type="PANTHER" id="PTHR21666:SF291">
    <property type="entry name" value="STAGE II SPORULATION PROTEIN Q"/>
    <property type="match status" value="1"/>
</dbReference>
<keyword evidence="1" id="KW-0175">Coiled coil</keyword>
<sequence>MNIIFVGRNHGKSKTMVMDNTKITMAVLAFIALLAGVAFSAYRLAALPVTGDLPQEFSGKTIAYWQTILTEQQQQISELKQVSGEQVDALTLRMGSIQASLLRLDALGQRLTEVAKIGKGEFDFENAPALGGPESLDDTESYRLPDLQESLSRIESQIKDREQQLDVLDELFVSQKIQKDLFIAGRPIHKGWMSSRYGYRSDPFSGKRAWHGGVDFAGKDGSDIVAVASGVVTWSSDRYGYGNLIEINHGGGVTTRYGHCKELLVNVGEVVKKGQVVAKMGSTGRSTGPHVHFEVIKNSKTQNPEKYIYRASR</sequence>
<dbReference type="Gene3D" id="2.70.70.10">
    <property type="entry name" value="Glucose Permease (Domain IIA)"/>
    <property type="match status" value="1"/>
</dbReference>
<proteinExistence type="predicted"/>
<name>A0ABY6N0K6_9ALTE</name>
<dbReference type="Proteomes" id="UP001163739">
    <property type="component" value="Chromosome"/>
</dbReference>
<protein>
    <submittedName>
        <fullName evidence="3">Peptidoglycan DD-metalloendopeptidase family protein</fullName>
    </submittedName>
</protein>
<accession>A0ABY6N0K6</accession>
<organism evidence="3 4">
    <name type="scientific">Alkalimarinus alittae</name>
    <dbReference type="NCBI Taxonomy" id="2961619"/>
    <lineage>
        <taxon>Bacteria</taxon>
        <taxon>Pseudomonadati</taxon>
        <taxon>Pseudomonadota</taxon>
        <taxon>Gammaproteobacteria</taxon>
        <taxon>Alteromonadales</taxon>
        <taxon>Alteromonadaceae</taxon>
        <taxon>Alkalimarinus</taxon>
    </lineage>
</organism>
<evidence type="ECO:0000256" key="1">
    <source>
        <dbReference type="SAM" id="Coils"/>
    </source>
</evidence>
<keyword evidence="4" id="KW-1185">Reference proteome</keyword>
<dbReference type="CDD" id="cd12797">
    <property type="entry name" value="M23_peptidase"/>
    <property type="match status" value="1"/>
</dbReference>
<reference evidence="3" key="1">
    <citation type="submission" date="2022-06" db="EMBL/GenBank/DDBJ databases">
        <title>Alkalimarinus sp. nov., isolated from gut of a Alitta virens.</title>
        <authorList>
            <person name="Yang A.I."/>
            <person name="Shin N.-R."/>
        </authorList>
    </citation>
    <scope>NUCLEOTIDE SEQUENCE</scope>
    <source>
        <strain evidence="3">A2M4</strain>
    </source>
</reference>
<dbReference type="InterPro" id="IPR011055">
    <property type="entry name" value="Dup_hybrid_motif"/>
</dbReference>
<gene>
    <name evidence="3" type="ORF">NKI27_16000</name>
</gene>
<evidence type="ECO:0000259" key="2">
    <source>
        <dbReference type="Pfam" id="PF01551"/>
    </source>
</evidence>
<dbReference type="RefSeq" id="WP_265047040.1">
    <property type="nucleotide sequence ID" value="NZ_CP100390.1"/>
</dbReference>
<evidence type="ECO:0000313" key="4">
    <source>
        <dbReference type="Proteomes" id="UP001163739"/>
    </source>
</evidence>
<dbReference type="PANTHER" id="PTHR21666">
    <property type="entry name" value="PEPTIDASE-RELATED"/>
    <property type="match status" value="1"/>
</dbReference>
<evidence type="ECO:0000313" key="3">
    <source>
        <dbReference type="EMBL" id="UZE95552.1"/>
    </source>
</evidence>
<feature type="coiled-coil region" evidence="1">
    <location>
        <begin position="144"/>
        <end position="171"/>
    </location>
</feature>
<dbReference type="InterPro" id="IPR050570">
    <property type="entry name" value="Cell_wall_metabolism_enzyme"/>
</dbReference>
<dbReference type="EMBL" id="CP100390">
    <property type="protein sequence ID" value="UZE95552.1"/>
    <property type="molecule type" value="Genomic_DNA"/>
</dbReference>
<dbReference type="SUPFAM" id="SSF51261">
    <property type="entry name" value="Duplicated hybrid motif"/>
    <property type="match status" value="1"/>
</dbReference>
<feature type="domain" description="M23ase beta-sheet core" evidence="2">
    <location>
        <begin position="211"/>
        <end position="304"/>
    </location>
</feature>
<dbReference type="Pfam" id="PF01551">
    <property type="entry name" value="Peptidase_M23"/>
    <property type="match status" value="1"/>
</dbReference>